<dbReference type="InterPro" id="IPR056928">
    <property type="entry name" value="Gp77-like"/>
</dbReference>
<comment type="caution">
    <text evidence="1">The sequence shown here is derived from an EMBL/GenBank/DDBJ whole genome shotgun (WGS) entry which is preliminary data.</text>
</comment>
<dbReference type="RefSeq" id="WP_008602794.1">
    <property type="nucleotide sequence ID" value="NZ_AMRV01000007.1"/>
</dbReference>
<dbReference type="Proteomes" id="UP000011717">
    <property type="component" value="Unassembled WGS sequence"/>
</dbReference>
<protein>
    <submittedName>
        <fullName evidence="1">Uncharacterized protein</fullName>
    </submittedName>
</protein>
<keyword evidence="2" id="KW-1185">Reference proteome</keyword>
<sequence>MGFYLKTPDAAIDYAVDWGAGYLDGQSVADSDWRVDPAEPGGLIVETASTLPSRTAVILSGGRPGRVYRVTNRVTLSDGRTDARGLSIRIDER</sequence>
<evidence type="ECO:0000313" key="2">
    <source>
        <dbReference type="Proteomes" id="UP000011717"/>
    </source>
</evidence>
<gene>
    <name evidence="1" type="ORF">C725_2198</name>
</gene>
<accession>M2U389</accession>
<dbReference type="EMBL" id="AMRV01000007">
    <property type="protein sequence ID" value="EMD82477.1"/>
    <property type="molecule type" value="Genomic_DNA"/>
</dbReference>
<dbReference type="Pfam" id="PF23148">
    <property type="entry name" value="Gp77"/>
    <property type="match status" value="1"/>
</dbReference>
<name>M2U389_9SPHN</name>
<reference evidence="1 2" key="1">
    <citation type="journal article" date="2013" name="Genome Announc.">
        <title>Draft Genome Sequence of Strain JLT2015T, Belonging to the Family Sphingomonadaceae of the Alphaproteobacteria.</title>
        <authorList>
            <person name="Tang K."/>
            <person name="Liu K."/>
            <person name="Li S."/>
            <person name="Jiao N."/>
        </authorList>
    </citation>
    <scope>NUCLEOTIDE SEQUENCE [LARGE SCALE GENOMIC DNA]</scope>
    <source>
        <strain evidence="1 2">JLT2015</strain>
    </source>
</reference>
<dbReference type="OrthoDB" id="7450424at2"/>
<dbReference type="AlphaFoldDB" id="M2U389"/>
<organism evidence="1 2">
    <name type="scientific">Pacificimonas flava</name>
    <dbReference type="NCBI Taxonomy" id="1234595"/>
    <lineage>
        <taxon>Bacteria</taxon>
        <taxon>Pseudomonadati</taxon>
        <taxon>Pseudomonadota</taxon>
        <taxon>Alphaproteobacteria</taxon>
        <taxon>Sphingomonadales</taxon>
        <taxon>Sphingosinicellaceae</taxon>
        <taxon>Pacificimonas</taxon>
    </lineage>
</organism>
<evidence type="ECO:0000313" key="1">
    <source>
        <dbReference type="EMBL" id="EMD82477.1"/>
    </source>
</evidence>
<dbReference type="PATRIC" id="fig|1234595.3.peg.2201"/>
<proteinExistence type="predicted"/>